<sequence>MAIAKNEITTNQGFKSIVPRMYKGLSSEYIYCWLKENMDNIKIRASGSTFKEISGSEMKKIPAIIPEKNILAKFENTIKSIFINIEARELENQVLSTLRDVIVPKLMSGEIRVPFD</sequence>
<dbReference type="PANTHER" id="PTHR30408:SF12">
    <property type="entry name" value="TYPE I RESTRICTION ENZYME MJAVIII SPECIFICITY SUBUNIT"/>
    <property type="match status" value="1"/>
</dbReference>
<evidence type="ECO:0000259" key="4">
    <source>
        <dbReference type="Pfam" id="PF01420"/>
    </source>
</evidence>
<reference evidence="5 6" key="1">
    <citation type="submission" date="2016-10" db="EMBL/GenBank/DDBJ databases">
        <authorList>
            <person name="de Groot N.N."/>
        </authorList>
    </citation>
    <scope>NUCLEOTIDE SEQUENCE [LARGE SCALE GENOMIC DNA]</scope>
    <source>
        <strain evidence="5 6">DSM 21650</strain>
    </source>
</reference>
<evidence type="ECO:0000256" key="2">
    <source>
        <dbReference type="ARBA" id="ARBA00022747"/>
    </source>
</evidence>
<dbReference type="InterPro" id="IPR044946">
    <property type="entry name" value="Restrct_endonuc_typeI_TRD_sf"/>
</dbReference>
<dbReference type="InterPro" id="IPR052021">
    <property type="entry name" value="Type-I_RS_S_subunit"/>
</dbReference>
<dbReference type="EMBL" id="FNQE01000045">
    <property type="protein sequence ID" value="SDZ37351.1"/>
    <property type="molecule type" value="Genomic_DNA"/>
</dbReference>
<organism evidence="5 6">
    <name type="scientific">Proteiniborus ethanoligenes</name>
    <dbReference type="NCBI Taxonomy" id="415015"/>
    <lineage>
        <taxon>Bacteria</taxon>
        <taxon>Bacillati</taxon>
        <taxon>Bacillota</taxon>
        <taxon>Clostridia</taxon>
        <taxon>Eubacteriales</taxon>
        <taxon>Proteiniborus</taxon>
    </lineage>
</organism>
<dbReference type="Proteomes" id="UP000198625">
    <property type="component" value="Unassembled WGS sequence"/>
</dbReference>
<evidence type="ECO:0000313" key="5">
    <source>
        <dbReference type="EMBL" id="SDZ37351.1"/>
    </source>
</evidence>
<protein>
    <submittedName>
        <fullName evidence="5">Type I restriction modification DNA specificity domain-containing protein</fullName>
    </submittedName>
</protein>
<dbReference type="Pfam" id="PF01420">
    <property type="entry name" value="Methylase_S"/>
    <property type="match status" value="1"/>
</dbReference>
<evidence type="ECO:0000256" key="3">
    <source>
        <dbReference type="ARBA" id="ARBA00023125"/>
    </source>
</evidence>
<dbReference type="Gene3D" id="1.10.287.1120">
    <property type="entry name" value="Bipartite methylase S protein"/>
    <property type="match status" value="1"/>
</dbReference>
<evidence type="ECO:0000313" key="6">
    <source>
        <dbReference type="Proteomes" id="UP000198625"/>
    </source>
</evidence>
<comment type="similarity">
    <text evidence="1">Belongs to the type-I restriction system S methylase family.</text>
</comment>
<name>A0A1H3SII8_9FIRM</name>
<feature type="domain" description="Type I restriction modification DNA specificity" evidence="4">
    <location>
        <begin position="1"/>
        <end position="86"/>
    </location>
</feature>
<dbReference type="SUPFAM" id="SSF116734">
    <property type="entry name" value="DNA methylase specificity domain"/>
    <property type="match status" value="1"/>
</dbReference>
<evidence type="ECO:0000256" key="1">
    <source>
        <dbReference type="ARBA" id="ARBA00010923"/>
    </source>
</evidence>
<keyword evidence="6" id="KW-1185">Reference proteome</keyword>
<proteinExistence type="inferred from homology"/>
<dbReference type="OrthoDB" id="9811611at2"/>
<dbReference type="GO" id="GO:0009307">
    <property type="term" value="P:DNA restriction-modification system"/>
    <property type="evidence" value="ECO:0007669"/>
    <property type="project" value="UniProtKB-KW"/>
</dbReference>
<dbReference type="InterPro" id="IPR000055">
    <property type="entry name" value="Restrct_endonuc_typeI_TRD"/>
</dbReference>
<dbReference type="Gene3D" id="3.90.220.20">
    <property type="entry name" value="DNA methylase specificity domains"/>
    <property type="match status" value="1"/>
</dbReference>
<accession>A0A1H3SII8</accession>
<dbReference type="GO" id="GO:0003677">
    <property type="term" value="F:DNA binding"/>
    <property type="evidence" value="ECO:0007669"/>
    <property type="project" value="UniProtKB-KW"/>
</dbReference>
<keyword evidence="3" id="KW-0238">DNA-binding</keyword>
<gene>
    <name evidence="5" type="ORF">SAMN05660462_02907</name>
</gene>
<dbReference type="STRING" id="415015.SAMN05660462_02907"/>
<keyword evidence="2" id="KW-0680">Restriction system</keyword>
<dbReference type="PANTHER" id="PTHR30408">
    <property type="entry name" value="TYPE-1 RESTRICTION ENZYME ECOKI SPECIFICITY PROTEIN"/>
    <property type="match status" value="1"/>
</dbReference>
<dbReference type="AlphaFoldDB" id="A0A1H3SII8"/>